<reference evidence="3" key="1">
    <citation type="journal article" date="2018" name="Gigascience">
        <title>Genome assembly of the Pink Ipe (Handroanthus impetiginosus, Bignoniaceae), a highly valued, ecologically keystone Neotropical timber forest tree.</title>
        <authorList>
            <person name="Silva-Junior O.B."/>
            <person name="Grattapaglia D."/>
            <person name="Novaes E."/>
            <person name="Collevatti R.G."/>
        </authorList>
    </citation>
    <scope>NUCLEOTIDE SEQUENCE [LARGE SCALE GENOMIC DNA]</scope>
    <source>
        <strain evidence="3">cv. UFG-1</strain>
    </source>
</reference>
<dbReference type="STRING" id="429701.A0A2G9GM83"/>
<evidence type="ECO:0000256" key="1">
    <source>
        <dbReference type="SAM" id="MobiDB-lite"/>
    </source>
</evidence>
<name>A0A2G9GM83_9LAMI</name>
<dbReference type="OrthoDB" id="611564at2759"/>
<comment type="caution">
    <text evidence="2">The sequence shown here is derived from an EMBL/GenBank/DDBJ whole genome shotgun (WGS) entry which is preliminary data.</text>
</comment>
<dbReference type="PANTHER" id="PTHR46250:SF15">
    <property type="entry name" value="OS01G0523800 PROTEIN"/>
    <property type="match status" value="1"/>
</dbReference>
<evidence type="ECO:0000313" key="2">
    <source>
        <dbReference type="EMBL" id="PIN06332.1"/>
    </source>
</evidence>
<accession>A0A2G9GM83</accession>
<dbReference type="PANTHER" id="PTHR46250">
    <property type="entry name" value="MYB/SANT-LIKE DNA-BINDING DOMAIN PROTEIN-RELATED"/>
    <property type="match status" value="1"/>
</dbReference>
<protein>
    <recommendedName>
        <fullName evidence="4">Myb/SANT-like domain-containing protein</fullName>
    </recommendedName>
</protein>
<evidence type="ECO:0000313" key="3">
    <source>
        <dbReference type="Proteomes" id="UP000231279"/>
    </source>
</evidence>
<keyword evidence="3" id="KW-1185">Reference proteome</keyword>
<dbReference type="AlphaFoldDB" id="A0A2G9GM83"/>
<proteinExistence type="predicted"/>
<sequence length="265" mass="28929">MAKKFPDAGIFARHIKSKLQVWKKDYGLILGVLGSSGGAGASFDPTTHMIVAESEATWTEYIKIVNPATSNLRGRPFPFYHSWTEIFRNDRAQGTGAIDVGDALTDVLYGTQGKDNEIFGENLFSPQASTPLMSQEGANDDDVSMMRGGDGMQNEGSTSSSKHKRKATTVDDIVPMVGKWMEDTSSAIGSLVQKMTPPAPASASGPSTENETRKNLYKALSEIPGLSIDDRVLATHKLADNEKYMEAFWGMCGEARERYVHLLLK</sequence>
<gene>
    <name evidence="2" type="ORF">CDL12_21111</name>
</gene>
<evidence type="ECO:0008006" key="4">
    <source>
        <dbReference type="Google" id="ProtNLM"/>
    </source>
</evidence>
<dbReference type="Proteomes" id="UP000231279">
    <property type="component" value="Unassembled WGS sequence"/>
</dbReference>
<dbReference type="EMBL" id="NKXS01004449">
    <property type="protein sequence ID" value="PIN06332.1"/>
    <property type="molecule type" value="Genomic_DNA"/>
</dbReference>
<organism evidence="2 3">
    <name type="scientific">Handroanthus impetiginosus</name>
    <dbReference type="NCBI Taxonomy" id="429701"/>
    <lineage>
        <taxon>Eukaryota</taxon>
        <taxon>Viridiplantae</taxon>
        <taxon>Streptophyta</taxon>
        <taxon>Embryophyta</taxon>
        <taxon>Tracheophyta</taxon>
        <taxon>Spermatophyta</taxon>
        <taxon>Magnoliopsida</taxon>
        <taxon>eudicotyledons</taxon>
        <taxon>Gunneridae</taxon>
        <taxon>Pentapetalae</taxon>
        <taxon>asterids</taxon>
        <taxon>lamiids</taxon>
        <taxon>Lamiales</taxon>
        <taxon>Bignoniaceae</taxon>
        <taxon>Crescentiina</taxon>
        <taxon>Tabebuia alliance</taxon>
        <taxon>Handroanthus</taxon>
    </lineage>
</organism>
<feature type="compositionally biased region" description="Polar residues" evidence="1">
    <location>
        <begin position="127"/>
        <end position="137"/>
    </location>
</feature>
<feature type="region of interest" description="Disordered" evidence="1">
    <location>
        <begin position="127"/>
        <end position="167"/>
    </location>
</feature>